<feature type="region of interest" description="Disordered" evidence="1">
    <location>
        <begin position="11"/>
        <end position="33"/>
    </location>
</feature>
<sequence>MANIPPIRVVGDHRGGVDPSRGSSGDLDSSESRESLIWEFSQFRQVEPCSSLPPIPPPLNWCRWCPLWSSATPIRVVATRIEAYLSKSRRTPNLVILPILAGEASIPVTPHLFWVVGDHKPPFNFFF</sequence>
<gene>
    <name evidence="2" type="ORF">CRG98_034651</name>
</gene>
<evidence type="ECO:0000313" key="3">
    <source>
        <dbReference type="Proteomes" id="UP000233551"/>
    </source>
</evidence>
<proteinExistence type="predicted"/>
<dbReference type="AlphaFoldDB" id="A0A2I0INJ2"/>
<dbReference type="Proteomes" id="UP000233551">
    <property type="component" value="Unassembled WGS sequence"/>
</dbReference>
<comment type="caution">
    <text evidence="2">The sequence shown here is derived from an EMBL/GenBank/DDBJ whole genome shotgun (WGS) entry which is preliminary data.</text>
</comment>
<accession>A0A2I0INJ2</accession>
<dbReference type="EMBL" id="PGOL01002817">
    <property type="protein sequence ID" value="PKI44956.1"/>
    <property type="molecule type" value="Genomic_DNA"/>
</dbReference>
<evidence type="ECO:0000313" key="2">
    <source>
        <dbReference type="EMBL" id="PKI44956.1"/>
    </source>
</evidence>
<keyword evidence="3" id="KW-1185">Reference proteome</keyword>
<evidence type="ECO:0000256" key="1">
    <source>
        <dbReference type="SAM" id="MobiDB-lite"/>
    </source>
</evidence>
<organism evidence="2 3">
    <name type="scientific">Punica granatum</name>
    <name type="common">Pomegranate</name>
    <dbReference type="NCBI Taxonomy" id="22663"/>
    <lineage>
        <taxon>Eukaryota</taxon>
        <taxon>Viridiplantae</taxon>
        <taxon>Streptophyta</taxon>
        <taxon>Embryophyta</taxon>
        <taxon>Tracheophyta</taxon>
        <taxon>Spermatophyta</taxon>
        <taxon>Magnoliopsida</taxon>
        <taxon>eudicotyledons</taxon>
        <taxon>Gunneridae</taxon>
        <taxon>Pentapetalae</taxon>
        <taxon>rosids</taxon>
        <taxon>malvids</taxon>
        <taxon>Myrtales</taxon>
        <taxon>Lythraceae</taxon>
        <taxon>Punica</taxon>
    </lineage>
</organism>
<protein>
    <submittedName>
        <fullName evidence="2">Uncharacterized protein</fullName>
    </submittedName>
</protein>
<name>A0A2I0INJ2_PUNGR</name>
<reference evidence="2 3" key="1">
    <citation type="submission" date="2017-11" db="EMBL/GenBank/DDBJ databases">
        <title>De-novo sequencing of pomegranate (Punica granatum L.) genome.</title>
        <authorList>
            <person name="Akparov Z."/>
            <person name="Amiraslanov A."/>
            <person name="Hajiyeva S."/>
            <person name="Abbasov M."/>
            <person name="Kaur K."/>
            <person name="Hamwieh A."/>
            <person name="Solovyev V."/>
            <person name="Salamov A."/>
            <person name="Braich B."/>
            <person name="Kosarev P."/>
            <person name="Mahmoud A."/>
            <person name="Hajiyev E."/>
            <person name="Babayeva S."/>
            <person name="Izzatullayeva V."/>
            <person name="Mammadov A."/>
            <person name="Mammadov A."/>
            <person name="Sharifova S."/>
            <person name="Ojaghi J."/>
            <person name="Eynullazada K."/>
            <person name="Bayramov B."/>
            <person name="Abdulazimova A."/>
            <person name="Shahmuradov I."/>
        </authorList>
    </citation>
    <scope>NUCLEOTIDE SEQUENCE [LARGE SCALE GENOMIC DNA]</scope>
    <source>
        <strain evidence="3">cv. AG2017</strain>
        <tissue evidence="2">Leaf</tissue>
    </source>
</reference>